<gene>
    <name evidence="2" type="ORF">EVAR_88786_1</name>
</gene>
<proteinExistence type="predicted"/>
<dbReference type="Proteomes" id="UP000299102">
    <property type="component" value="Unassembled WGS sequence"/>
</dbReference>
<organism evidence="2 3">
    <name type="scientific">Eumeta variegata</name>
    <name type="common">Bagworm moth</name>
    <name type="synonym">Eumeta japonica</name>
    <dbReference type="NCBI Taxonomy" id="151549"/>
    <lineage>
        <taxon>Eukaryota</taxon>
        <taxon>Metazoa</taxon>
        <taxon>Ecdysozoa</taxon>
        <taxon>Arthropoda</taxon>
        <taxon>Hexapoda</taxon>
        <taxon>Insecta</taxon>
        <taxon>Pterygota</taxon>
        <taxon>Neoptera</taxon>
        <taxon>Endopterygota</taxon>
        <taxon>Lepidoptera</taxon>
        <taxon>Glossata</taxon>
        <taxon>Ditrysia</taxon>
        <taxon>Tineoidea</taxon>
        <taxon>Psychidae</taxon>
        <taxon>Oiketicinae</taxon>
        <taxon>Eumeta</taxon>
    </lineage>
</organism>
<sequence>MIHRAVANLAEARKWATSTGEMRHSPEYGRAVIASAVVFLQADAGGVRRRPPPGEAAPGGGGPDAARAPIKFPFVVFCLRSTESTVYGLRLRVRMCAEATRCRFEL</sequence>
<keyword evidence="3" id="KW-1185">Reference proteome</keyword>
<evidence type="ECO:0000313" key="3">
    <source>
        <dbReference type="Proteomes" id="UP000299102"/>
    </source>
</evidence>
<dbReference type="EMBL" id="BGZK01000956">
    <property type="protein sequence ID" value="GBP66452.1"/>
    <property type="molecule type" value="Genomic_DNA"/>
</dbReference>
<protein>
    <submittedName>
        <fullName evidence="2">Uncharacterized protein</fullName>
    </submittedName>
</protein>
<feature type="region of interest" description="Disordered" evidence="1">
    <location>
        <begin position="46"/>
        <end position="66"/>
    </location>
</feature>
<dbReference type="AlphaFoldDB" id="A0A4C1XTX4"/>
<comment type="caution">
    <text evidence="2">The sequence shown here is derived from an EMBL/GenBank/DDBJ whole genome shotgun (WGS) entry which is preliminary data.</text>
</comment>
<accession>A0A4C1XTX4</accession>
<reference evidence="2 3" key="1">
    <citation type="journal article" date="2019" name="Commun. Biol.">
        <title>The bagworm genome reveals a unique fibroin gene that provides high tensile strength.</title>
        <authorList>
            <person name="Kono N."/>
            <person name="Nakamura H."/>
            <person name="Ohtoshi R."/>
            <person name="Tomita M."/>
            <person name="Numata K."/>
            <person name="Arakawa K."/>
        </authorList>
    </citation>
    <scope>NUCLEOTIDE SEQUENCE [LARGE SCALE GENOMIC DNA]</scope>
</reference>
<name>A0A4C1XTX4_EUMVA</name>
<evidence type="ECO:0000256" key="1">
    <source>
        <dbReference type="SAM" id="MobiDB-lite"/>
    </source>
</evidence>
<evidence type="ECO:0000313" key="2">
    <source>
        <dbReference type="EMBL" id="GBP66452.1"/>
    </source>
</evidence>